<dbReference type="GO" id="GO:0016020">
    <property type="term" value="C:membrane"/>
    <property type="evidence" value="ECO:0007669"/>
    <property type="project" value="UniProtKB-SubCell"/>
</dbReference>
<dbReference type="InterPro" id="IPR002528">
    <property type="entry name" value="MATE_fam"/>
</dbReference>
<comment type="similarity">
    <text evidence="2 6">Belongs to the multi antimicrobial extrusion (MATE) (TC 2.A.66.1) family.</text>
</comment>
<feature type="transmembrane region" description="Helical" evidence="6">
    <location>
        <begin position="195"/>
        <end position="215"/>
    </location>
</feature>
<dbReference type="GO" id="GO:1990961">
    <property type="term" value="P:xenobiotic detoxification by transmembrane export across the plasma membrane"/>
    <property type="evidence" value="ECO:0007669"/>
    <property type="project" value="InterPro"/>
</dbReference>
<feature type="transmembrane region" description="Helical" evidence="6">
    <location>
        <begin position="92"/>
        <end position="113"/>
    </location>
</feature>
<dbReference type="CDD" id="cd13132">
    <property type="entry name" value="MATE_eukaryotic"/>
    <property type="match status" value="1"/>
</dbReference>
<gene>
    <name evidence="7" type="ORF">SI8410_15019572</name>
</gene>
<dbReference type="InterPro" id="IPR045069">
    <property type="entry name" value="MATE_euk"/>
</dbReference>
<reference evidence="7" key="1">
    <citation type="submission" date="2020-02" db="EMBL/GenBank/DDBJ databases">
        <authorList>
            <person name="Scholz U."/>
            <person name="Mascher M."/>
            <person name="Fiebig A."/>
        </authorList>
    </citation>
    <scope>NUCLEOTIDE SEQUENCE</scope>
</reference>
<feature type="transmembrane region" description="Helical" evidence="6">
    <location>
        <begin position="382"/>
        <end position="402"/>
    </location>
</feature>
<evidence type="ECO:0000256" key="5">
    <source>
        <dbReference type="ARBA" id="ARBA00023136"/>
    </source>
</evidence>
<feature type="transmembrane region" description="Helical" evidence="6">
    <location>
        <begin position="409"/>
        <end position="429"/>
    </location>
</feature>
<evidence type="ECO:0000313" key="7">
    <source>
        <dbReference type="EMBL" id="CAA7408894.1"/>
    </source>
</evidence>
<keyword evidence="4 6" id="KW-1133">Transmembrane helix</keyword>
<keyword evidence="8" id="KW-1185">Reference proteome</keyword>
<keyword evidence="5 6" id="KW-0472">Membrane</keyword>
<dbReference type="Proteomes" id="UP000663760">
    <property type="component" value="Chromosome 15"/>
</dbReference>
<evidence type="ECO:0000256" key="4">
    <source>
        <dbReference type="ARBA" id="ARBA00022989"/>
    </source>
</evidence>
<dbReference type="OrthoDB" id="2126698at2759"/>
<feature type="transmembrane region" description="Helical" evidence="6">
    <location>
        <begin position="52"/>
        <end position="72"/>
    </location>
</feature>
<evidence type="ECO:0000256" key="1">
    <source>
        <dbReference type="ARBA" id="ARBA00004141"/>
    </source>
</evidence>
<comment type="subcellular location">
    <subcellularLocation>
        <location evidence="1">Membrane</location>
        <topology evidence="1">Multi-pass membrane protein</topology>
    </subcellularLocation>
</comment>
<accession>A0A7I8LI60</accession>
<dbReference type="Pfam" id="PF01554">
    <property type="entry name" value="MatE"/>
    <property type="match status" value="2"/>
</dbReference>
<feature type="transmembrane region" description="Helical" evidence="6">
    <location>
        <begin position="449"/>
        <end position="469"/>
    </location>
</feature>
<dbReference type="EMBL" id="LR746278">
    <property type="protein sequence ID" value="CAA7408894.1"/>
    <property type="molecule type" value="Genomic_DNA"/>
</dbReference>
<dbReference type="PANTHER" id="PTHR11206">
    <property type="entry name" value="MULTIDRUG RESISTANCE PROTEIN"/>
    <property type="match status" value="1"/>
</dbReference>
<sequence>MESSGGVTEPLLVDVDERSREVEELFAFGKVQCRELTRVGCWESKNLWRLSWASIIVQVFNFTLSLVTQMFVGHLGATALAGVSVANVGVQGLAFGIMLGMASAVQTVCGQAFGAKKYSIMGIVLQKAMILHVVMAVALGFLYWFSEPLFRLVRQSDEVSAIGQEYARGLVLQLLAYAIYLPMQRFLQAQNIINPMAYLALAVFSFHLLLSWVVMSVLKCGILGAALSLSFSWWVLVISTGLYILLSPSCRQTWTGFSLKAFTGLWPYLKLTVASAVMLCLEIWYNQGIVLLTGFLSNPDISLDSISILANYLSWDMMIMLGLGNAGSVRIGNELGAAHPRVAKLAVVVVVGTCTVINSIIAVVVFVFRVALSELYTSSDEVIAMVSNMMPLLSISIFLNGIQPILSGVAIASGWQAVVAYINIGAYYFVGLPIGCVLGFKTSLGVAGIWWGMIIGVFVQTATLIVITARTNWNREVDKAIERLTKADDEDHLNGGAVLAL</sequence>
<evidence type="ECO:0000313" key="8">
    <source>
        <dbReference type="Proteomes" id="UP000663760"/>
    </source>
</evidence>
<dbReference type="NCBIfam" id="TIGR00797">
    <property type="entry name" value="matE"/>
    <property type="match status" value="1"/>
</dbReference>
<keyword evidence="3 6" id="KW-0812">Transmembrane</keyword>
<name>A0A7I8LI60_SPIIN</name>
<dbReference type="AlphaFoldDB" id="A0A7I8LI60"/>
<feature type="transmembrane region" description="Helical" evidence="6">
    <location>
        <begin position="345"/>
        <end position="370"/>
    </location>
</feature>
<evidence type="ECO:0000256" key="2">
    <source>
        <dbReference type="ARBA" id="ARBA00010199"/>
    </source>
</evidence>
<proteinExistence type="inferred from homology"/>
<feature type="transmembrane region" description="Helical" evidence="6">
    <location>
        <begin position="267"/>
        <end position="285"/>
    </location>
</feature>
<organism evidence="7 8">
    <name type="scientific">Spirodela intermedia</name>
    <name type="common">Intermediate duckweed</name>
    <dbReference type="NCBI Taxonomy" id="51605"/>
    <lineage>
        <taxon>Eukaryota</taxon>
        <taxon>Viridiplantae</taxon>
        <taxon>Streptophyta</taxon>
        <taxon>Embryophyta</taxon>
        <taxon>Tracheophyta</taxon>
        <taxon>Spermatophyta</taxon>
        <taxon>Magnoliopsida</taxon>
        <taxon>Liliopsida</taxon>
        <taxon>Araceae</taxon>
        <taxon>Lemnoideae</taxon>
        <taxon>Spirodela</taxon>
    </lineage>
</organism>
<feature type="transmembrane region" description="Helical" evidence="6">
    <location>
        <begin position="125"/>
        <end position="146"/>
    </location>
</feature>
<dbReference type="GO" id="GO:0015297">
    <property type="term" value="F:antiporter activity"/>
    <property type="evidence" value="ECO:0007669"/>
    <property type="project" value="InterPro"/>
</dbReference>
<dbReference type="GO" id="GO:0042910">
    <property type="term" value="F:xenobiotic transmembrane transporter activity"/>
    <property type="evidence" value="ECO:0007669"/>
    <property type="project" value="InterPro"/>
</dbReference>
<evidence type="ECO:0000256" key="6">
    <source>
        <dbReference type="RuleBase" id="RU004914"/>
    </source>
</evidence>
<evidence type="ECO:0000256" key="3">
    <source>
        <dbReference type="ARBA" id="ARBA00022692"/>
    </source>
</evidence>
<feature type="transmembrane region" description="Helical" evidence="6">
    <location>
        <begin position="221"/>
        <end position="246"/>
    </location>
</feature>
<protein>
    <recommendedName>
        <fullName evidence="6">Protein DETOXIFICATION</fullName>
    </recommendedName>
    <alternativeName>
        <fullName evidence="6">Multidrug and toxic compound extrusion protein</fullName>
    </alternativeName>
</protein>